<keyword evidence="3" id="KW-1185">Reference proteome</keyword>
<protein>
    <submittedName>
        <fullName evidence="2">Uncharacterized protein</fullName>
    </submittedName>
</protein>
<feature type="compositionally biased region" description="Polar residues" evidence="1">
    <location>
        <begin position="1"/>
        <end position="13"/>
    </location>
</feature>
<proteinExistence type="predicted"/>
<sequence length="57" mass="6418">MTTSSITKPLYSTSQSQSQSQGEVAGTRLLAPREFQGRRRYTRDKDGDTQLETTYTS</sequence>
<evidence type="ECO:0000313" key="3">
    <source>
        <dbReference type="Proteomes" id="UP000178912"/>
    </source>
</evidence>
<evidence type="ECO:0000313" key="2">
    <source>
        <dbReference type="EMBL" id="CZS89367.1"/>
    </source>
</evidence>
<organism evidence="2 3">
    <name type="scientific">Rhynchosporium agropyri</name>
    <dbReference type="NCBI Taxonomy" id="914238"/>
    <lineage>
        <taxon>Eukaryota</taxon>
        <taxon>Fungi</taxon>
        <taxon>Dikarya</taxon>
        <taxon>Ascomycota</taxon>
        <taxon>Pezizomycotina</taxon>
        <taxon>Leotiomycetes</taxon>
        <taxon>Helotiales</taxon>
        <taxon>Ploettnerulaceae</taxon>
        <taxon>Rhynchosporium</taxon>
    </lineage>
</organism>
<dbReference type="AlphaFoldDB" id="A0A1E1JU04"/>
<accession>A0A1E1JU04</accession>
<reference evidence="3" key="1">
    <citation type="submission" date="2016-03" db="EMBL/GenBank/DDBJ databases">
        <authorList>
            <person name="Guldener U."/>
        </authorList>
    </citation>
    <scope>NUCLEOTIDE SEQUENCE [LARGE SCALE GENOMIC DNA]</scope>
    <source>
        <strain evidence="3">04CH-RAC-A.6.1</strain>
    </source>
</reference>
<evidence type="ECO:0000256" key="1">
    <source>
        <dbReference type="SAM" id="MobiDB-lite"/>
    </source>
</evidence>
<name>A0A1E1JU04_9HELO</name>
<dbReference type="Proteomes" id="UP000178912">
    <property type="component" value="Unassembled WGS sequence"/>
</dbReference>
<gene>
    <name evidence="2" type="ORF">RAG0_00771</name>
</gene>
<feature type="region of interest" description="Disordered" evidence="1">
    <location>
        <begin position="1"/>
        <end position="57"/>
    </location>
</feature>
<dbReference type="EMBL" id="FJUX01000002">
    <property type="protein sequence ID" value="CZS89367.1"/>
    <property type="molecule type" value="Genomic_DNA"/>
</dbReference>